<dbReference type="InterPro" id="IPR007138">
    <property type="entry name" value="ABM_dom"/>
</dbReference>
<dbReference type="GeneID" id="82852226"/>
<proteinExistence type="predicted"/>
<dbReference type="PANTHER" id="PTHR34474">
    <property type="entry name" value="SIGNAL TRANSDUCTION PROTEIN TRAP"/>
    <property type="match status" value="1"/>
</dbReference>
<dbReference type="Proteomes" id="UP000288675">
    <property type="component" value="Chromosome"/>
</dbReference>
<keyword evidence="2" id="KW-0560">Oxidoreductase</keyword>
<dbReference type="KEGG" id="bgy:BGLY_1124"/>
<protein>
    <submittedName>
        <fullName evidence="2">Antibiotic biosynthesis monooxygenase</fullName>
    </submittedName>
</protein>
<dbReference type="EMBL" id="CP035232">
    <property type="protein sequence ID" value="QAT64498.1"/>
    <property type="molecule type" value="Genomic_DNA"/>
</dbReference>
<organism evidence="2 3">
    <name type="scientific">Bacillus glycinifermentans</name>
    <dbReference type="NCBI Taxonomy" id="1664069"/>
    <lineage>
        <taxon>Bacteria</taxon>
        <taxon>Bacillati</taxon>
        <taxon>Bacillota</taxon>
        <taxon>Bacilli</taxon>
        <taxon>Bacillales</taxon>
        <taxon>Bacillaceae</taxon>
        <taxon>Bacillus</taxon>
    </lineage>
</organism>
<reference evidence="2 3" key="1">
    <citation type="submission" date="2019-01" db="EMBL/GenBank/DDBJ databases">
        <title>Genome sequence of Bacillus glycinifermentans SRCM103574.</title>
        <authorList>
            <person name="Kong H.-J."/>
            <person name="Jeong S.-Y."/>
            <person name="Jeong D.-Y."/>
        </authorList>
    </citation>
    <scope>NUCLEOTIDE SEQUENCE [LARGE SCALE GENOMIC DNA]</scope>
    <source>
        <strain evidence="2 3">SRCM103574</strain>
    </source>
</reference>
<evidence type="ECO:0000259" key="1">
    <source>
        <dbReference type="PROSITE" id="PS51725"/>
    </source>
</evidence>
<dbReference type="Gene3D" id="3.30.70.100">
    <property type="match status" value="1"/>
</dbReference>
<evidence type="ECO:0000313" key="2">
    <source>
        <dbReference type="EMBL" id="QAT64498.1"/>
    </source>
</evidence>
<dbReference type="GO" id="GO:0004497">
    <property type="term" value="F:monooxygenase activity"/>
    <property type="evidence" value="ECO:0007669"/>
    <property type="project" value="UniProtKB-KW"/>
</dbReference>
<dbReference type="InterPro" id="IPR050404">
    <property type="entry name" value="Heme-degrading_MO"/>
</dbReference>
<dbReference type="InterPro" id="IPR011008">
    <property type="entry name" value="Dimeric_a/b-barrel"/>
</dbReference>
<feature type="domain" description="ABM" evidence="1">
    <location>
        <begin position="66"/>
        <end position="154"/>
    </location>
</feature>
<dbReference type="PANTHER" id="PTHR34474:SF2">
    <property type="entry name" value="SIGNAL TRANSDUCTION PROTEIN TRAP"/>
    <property type="match status" value="1"/>
</dbReference>
<dbReference type="AlphaFoldDB" id="A0AAJ4D1J5"/>
<dbReference type="PROSITE" id="PS51725">
    <property type="entry name" value="ABM"/>
    <property type="match status" value="1"/>
</dbReference>
<evidence type="ECO:0000313" key="3">
    <source>
        <dbReference type="Proteomes" id="UP000288675"/>
    </source>
</evidence>
<keyword evidence="2" id="KW-0503">Monooxygenase</keyword>
<gene>
    <name evidence="2" type="ORF">EQZ20_05980</name>
</gene>
<dbReference type="SUPFAM" id="SSF54909">
    <property type="entry name" value="Dimeric alpha+beta barrel"/>
    <property type="match status" value="1"/>
</dbReference>
<dbReference type="RefSeq" id="WP_046130838.1">
    <property type="nucleotide sequence ID" value="NZ_CP035232.1"/>
</dbReference>
<dbReference type="Pfam" id="PF03992">
    <property type="entry name" value="ABM"/>
    <property type="match status" value="1"/>
</dbReference>
<accession>A0AAJ4D1J5</accession>
<name>A0AAJ4D1J5_9BACI</name>
<sequence>MNFYITYGTLDFLKKIARRHDLENMLFMKGPDSAVLFHETDGKSVFQAPHSYEVIDQSGTLEQTGFSVLNNIPVTQEGRPLFETRFKNRAGKIESQPGFKALRVLRPKDSDTYIVLTLWESEQAFQDWKNSTSFKEAHDKPQSSAGINQKGTIFSRPSYISSYYSVE</sequence>